<dbReference type="SUPFAM" id="SSF52047">
    <property type="entry name" value="RNI-like"/>
    <property type="match status" value="2"/>
</dbReference>
<evidence type="ECO:0000256" key="1">
    <source>
        <dbReference type="SAM" id="MobiDB-lite"/>
    </source>
</evidence>
<gene>
    <name evidence="2" type="ORF">EMPS_03273</name>
</gene>
<reference evidence="2" key="1">
    <citation type="submission" date="2021-11" db="EMBL/GenBank/DDBJ databases">
        <authorList>
            <person name="Herlambang A."/>
            <person name="Guo Y."/>
            <person name="Takashima Y."/>
            <person name="Nishizawa T."/>
        </authorList>
    </citation>
    <scope>NUCLEOTIDE SEQUENCE</scope>
    <source>
        <strain evidence="2">E1425</strain>
    </source>
</reference>
<name>A0A9P3H6G4_9FUNG</name>
<protein>
    <recommendedName>
        <fullName evidence="4">F-box domain-containing protein</fullName>
    </recommendedName>
</protein>
<dbReference type="Proteomes" id="UP000827284">
    <property type="component" value="Unassembled WGS sequence"/>
</dbReference>
<feature type="compositionally biased region" description="Basic and acidic residues" evidence="1">
    <location>
        <begin position="1247"/>
        <end position="1256"/>
    </location>
</feature>
<evidence type="ECO:0000313" key="2">
    <source>
        <dbReference type="EMBL" id="GJJ70923.1"/>
    </source>
</evidence>
<comment type="caution">
    <text evidence="2">The sequence shown here is derived from an EMBL/GenBank/DDBJ whole genome shotgun (WGS) entry which is preliminary data.</text>
</comment>
<evidence type="ECO:0008006" key="4">
    <source>
        <dbReference type="Google" id="ProtNLM"/>
    </source>
</evidence>
<dbReference type="CDD" id="cd09917">
    <property type="entry name" value="F-box_SF"/>
    <property type="match status" value="1"/>
</dbReference>
<proteinExistence type="predicted"/>
<feature type="region of interest" description="Disordered" evidence="1">
    <location>
        <begin position="1241"/>
        <end position="1263"/>
    </location>
</feature>
<dbReference type="OrthoDB" id="2389045at2759"/>
<keyword evidence="3" id="KW-1185">Reference proteome</keyword>
<sequence length="1441" mass="164007">MYSKSRQGRASQLHGNAHSLSLGALLRNPPTSVNSAPSAALATPSRPSPLEMNEILLSIFLFLDQNTLKKTVFYVCRRWRSVANLFFPHTLRVHHDNKKLLEDLPNRLLHFTALELGQRMGMPLSSEEAARSHEMMDKVIQALRQLQSNGHTQILQMKALTLNFEVPNKLDQLLSAIVPSNLRELTVDFKYSVNAFDLGAVLDLCSNLLHVSLSSYKDVYIGFSDSGHDGHRPHPMRSLHIKDMRLSLGNLQSHFARLGNLIEFHCLHVRNHGSRAFDFLPNGELLTFWETLARGCPLLESLHFSLDNMETYKVPSGLFPRVHDYCVGHRRGAPDSLLESIQENGLGDKLTALEIMMYKPHLYRYYDRRAHNIDDNLYPVLCSATQLVHLKTGPYPLESSVLWGDDQTGAWACRRLKTLSLSLETLLLGDRGRPAESRHVFAYISRFCPELEELRLYINCTGISLRSGLSLLTRLKNLRVLMIRGNFSCNEPPPSREDFAWIQSPSSPAIKRASKASKGLVLCEGSPKKDALSVLEEDYLRCIRIVQSLDNDDSNTQKRLRMEQQQRDNQFSSEHKDQAFPMVDGLVDRDIFTVSYLEIEACLRAQLYRLQRLQRLSSNSPQDEIFTKELKEAAEAAEVWPQMKKLHLVQDSLGYNRGAANKGRVDKAFSSPPIQTYITMSSRPSESPFATPSRVSPLEINEVLFHIFSLLDQNTLKGVIFNVCRRWRFVSTRYIIRALRMHHDNTKWLLGLPRLLLQFNALEVGPKIRRLAGPLSPEECARSHEMMKQLIQALEQIHANMTDEDRSSSAEDSRLPYAIEENRDRLWIQNLTLNLQAPNMLHPLLSLIIPSNLRELTIDLEHSMDAFYLGSVLDQCSGLLHLTLSSHKVFPAGQGRALSKSMAWLHRNSTTEVCRPHPLRSLHITNMCILPGDLQSYFARLGNLTELHIYNVRSRPNFSELGTFFDDTARGEFWEALARDCPRLESLHFPLVKNRMGYAVPVELFPRVHDYCIDHIDDSVAGFLEGILESGAESRITTLEIESKAATIFNRRYGRVNGVEGLLHRILSSSPLLVHLNTGPYPMNPSVFWGNHGETGVWACRRLKSLSLALRKHMPRYRGEKAKTRHVFAYISRFCPELEELHLDVHCPGLSLESGICLLTRLRHLRSLTLRGNYSCTDPAPGPREFAWIQSPSSPAIIRTSRASSWLPTFLGGSSGKEAPSVLEEAYLHCIGLAQSLHEAESNSDSKVGKQQEKPYSHSYYTDQHYDGYYGYYSDDNNDPDEQEEDIKFSESYIQNEAYLKVVSSTKSRARMLQQQRDNQFSSDYTDQAFPMVDGLVDMEFSGSFLDIEACLRAQLHRLKRFQRLQALRRSGPLDEVLTKELKEAASAAEVWPQMKKMHLVHENWWTNPAVTARSKAWAQVDQGCQILHELRPDIAVVRHE</sequence>
<accession>A0A9P3H6G4</accession>
<dbReference type="Gene3D" id="1.20.1280.50">
    <property type="match status" value="1"/>
</dbReference>
<dbReference type="EMBL" id="BQFW01000004">
    <property type="protein sequence ID" value="GJJ70923.1"/>
    <property type="molecule type" value="Genomic_DNA"/>
</dbReference>
<feature type="region of interest" description="Disordered" evidence="1">
    <location>
        <begin position="554"/>
        <end position="574"/>
    </location>
</feature>
<dbReference type="GO" id="GO:0019005">
    <property type="term" value="C:SCF ubiquitin ligase complex"/>
    <property type="evidence" value="ECO:0007669"/>
    <property type="project" value="TreeGrafter"/>
</dbReference>
<dbReference type="InterPro" id="IPR032675">
    <property type="entry name" value="LRR_dom_sf"/>
</dbReference>
<reference evidence="2" key="2">
    <citation type="journal article" date="2022" name="Microbiol. Resour. Announc.">
        <title>Whole-Genome Sequence of Entomortierella parvispora E1425, a Mucoromycotan Fungus Associated with Burkholderiaceae-Related Endosymbiotic Bacteria.</title>
        <authorList>
            <person name="Herlambang A."/>
            <person name="Guo Y."/>
            <person name="Takashima Y."/>
            <person name="Narisawa K."/>
            <person name="Ohta H."/>
            <person name="Nishizawa T."/>
        </authorList>
    </citation>
    <scope>NUCLEOTIDE SEQUENCE</scope>
    <source>
        <strain evidence="2">E1425</strain>
    </source>
</reference>
<dbReference type="GO" id="GO:0031146">
    <property type="term" value="P:SCF-dependent proteasomal ubiquitin-dependent protein catabolic process"/>
    <property type="evidence" value="ECO:0007669"/>
    <property type="project" value="TreeGrafter"/>
</dbReference>
<evidence type="ECO:0000313" key="3">
    <source>
        <dbReference type="Proteomes" id="UP000827284"/>
    </source>
</evidence>
<organism evidence="2 3">
    <name type="scientific">Entomortierella parvispora</name>
    <dbReference type="NCBI Taxonomy" id="205924"/>
    <lineage>
        <taxon>Eukaryota</taxon>
        <taxon>Fungi</taxon>
        <taxon>Fungi incertae sedis</taxon>
        <taxon>Mucoromycota</taxon>
        <taxon>Mortierellomycotina</taxon>
        <taxon>Mortierellomycetes</taxon>
        <taxon>Mortierellales</taxon>
        <taxon>Mortierellaceae</taxon>
        <taxon>Entomortierella</taxon>
    </lineage>
</organism>
<dbReference type="PANTHER" id="PTHR13318">
    <property type="entry name" value="PARTNER OF PAIRED, ISOFORM B-RELATED"/>
    <property type="match status" value="1"/>
</dbReference>
<dbReference type="Gene3D" id="3.80.10.10">
    <property type="entry name" value="Ribonuclease Inhibitor"/>
    <property type="match status" value="2"/>
</dbReference>